<dbReference type="Proteomes" id="UP000010433">
    <property type="component" value="Unassembled WGS sequence"/>
</dbReference>
<dbReference type="PATRIC" id="fig|1127699.3.peg.860"/>
<dbReference type="EMBL" id="AMEP01000061">
    <property type="protein sequence ID" value="EKY02044.1"/>
    <property type="molecule type" value="Genomic_DNA"/>
</dbReference>
<protein>
    <recommendedName>
        <fullName evidence="3">Lipoprotein</fullName>
    </recommendedName>
</protein>
<keyword evidence="2" id="KW-1185">Reference proteome</keyword>
<evidence type="ECO:0000313" key="1">
    <source>
        <dbReference type="EMBL" id="EKY02044.1"/>
    </source>
</evidence>
<dbReference type="AlphaFoldDB" id="L1NEV9"/>
<gene>
    <name evidence="1" type="ORF">HMPREF9151_00936</name>
</gene>
<evidence type="ECO:0000313" key="2">
    <source>
        <dbReference type="Proteomes" id="UP000010433"/>
    </source>
</evidence>
<organism evidence="1 2">
    <name type="scientific">Hoylesella saccharolytica F0055</name>
    <dbReference type="NCBI Taxonomy" id="1127699"/>
    <lineage>
        <taxon>Bacteria</taxon>
        <taxon>Pseudomonadati</taxon>
        <taxon>Bacteroidota</taxon>
        <taxon>Bacteroidia</taxon>
        <taxon>Bacteroidales</taxon>
        <taxon>Prevotellaceae</taxon>
        <taxon>Hoylesella</taxon>
    </lineage>
</organism>
<sequence>MKIQRHKPVLIGCMKKLKFARMSLVLGTTLLLISCRIGGLTTGYNHLTPAQKARIEKLTGRIADVKNDDGKVYKITVAQLKDFIRGEKDVVVYEFIPYCKAEGCIPPVLFEHSCREKNYRAVVVAVLYDELFSVKHPGMPMFSIDTEPYQTKWRSKYERCFFDELTGITEKERNYNSFHYFHDGKYVKSYHRFNEVP</sequence>
<dbReference type="RefSeq" id="WP_009162151.1">
    <property type="nucleotide sequence ID" value="NZ_KB290984.1"/>
</dbReference>
<proteinExistence type="predicted"/>
<accession>L1NEV9</accession>
<reference evidence="1 2" key="1">
    <citation type="submission" date="2012-05" db="EMBL/GenBank/DDBJ databases">
        <authorList>
            <person name="Weinstock G."/>
            <person name="Sodergren E."/>
            <person name="Lobos E.A."/>
            <person name="Fulton L."/>
            <person name="Fulton R."/>
            <person name="Courtney L."/>
            <person name="Fronick C."/>
            <person name="O'Laughlin M."/>
            <person name="Godfrey J."/>
            <person name="Wilson R.M."/>
            <person name="Miner T."/>
            <person name="Farmer C."/>
            <person name="Delehaunty K."/>
            <person name="Cordes M."/>
            <person name="Minx P."/>
            <person name="Tomlinson C."/>
            <person name="Chen J."/>
            <person name="Wollam A."/>
            <person name="Pepin K.H."/>
            <person name="Bhonagiri V."/>
            <person name="Zhang X."/>
            <person name="Suruliraj S."/>
            <person name="Warren W."/>
            <person name="Mitreva M."/>
            <person name="Mardis E.R."/>
            <person name="Wilson R.K."/>
        </authorList>
    </citation>
    <scope>NUCLEOTIDE SEQUENCE [LARGE SCALE GENOMIC DNA]</scope>
    <source>
        <strain evidence="1 2">F0055</strain>
    </source>
</reference>
<evidence type="ECO:0008006" key="3">
    <source>
        <dbReference type="Google" id="ProtNLM"/>
    </source>
</evidence>
<name>L1NEV9_9BACT</name>
<comment type="caution">
    <text evidence="1">The sequence shown here is derived from an EMBL/GenBank/DDBJ whole genome shotgun (WGS) entry which is preliminary data.</text>
</comment>
<dbReference type="PROSITE" id="PS51257">
    <property type="entry name" value="PROKAR_LIPOPROTEIN"/>
    <property type="match status" value="1"/>
</dbReference>
<dbReference type="HOGENOM" id="CLU_120946_0_0_10"/>
<dbReference type="OrthoDB" id="1075381at2"/>